<feature type="domain" description="RRM" evidence="4">
    <location>
        <begin position="486"/>
        <end position="559"/>
    </location>
</feature>
<dbReference type="SUPFAM" id="SSF54928">
    <property type="entry name" value="RNA-binding domain, RBD"/>
    <property type="match status" value="2"/>
</dbReference>
<dbReference type="InterPro" id="IPR012677">
    <property type="entry name" value="Nucleotide-bd_a/b_plait_sf"/>
</dbReference>
<keyword evidence="1 2" id="KW-0694">RNA-binding</keyword>
<proteinExistence type="predicted"/>
<dbReference type="CDD" id="cd00590">
    <property type="entry name" value="RRM_SF"/>
    <property type="match status" value="1"/>
</dbReference>
<dbReference type="InterPro" id="IPR000504">
    <property type="entry name" value="RRM_dom"/>
</dbReference>
<accession>A0AAV7KM89</accession>
<dbReference type="Gene3D" id="3.30.70.330">
    <property type="match status" value="3"/>
</dbReference>
<feature type="region of interest" description="Disordered" evidence="3">
    <location>
        <begin position="251"/>
        <end position="361"/>
    </location>
</feature>
<evidence type="ECO:0000256" key="3">
    <source>
        <dbReference type="SAM" id="MobiDB-lite"/>
    </source>
</evidence>
<dbReference type="AlphaFoldDB" id="A0AAV7KM89"/>
<dbReference type="GO" id="GO:0003723">
    <property type="term" value="F:RNA binding"/>
    <property type="evidence" value="ECO:0007669"/>
    <property type="project" value="UniProtKB-UniRule"/>
</dbReference>
<dbReference type="Pfam" id="PF00076">
    <property type="entry name" value="RRM_1"/>
    <property type="match status" value="2"/>
</dbReference>
<organism evidence="5 6">
    <name type="scientific">Pleurodeles waltl</name>
    <name type="common">Iberian ribbed newt</name>
    <dbReference type="NCBI Taxonomy" id="8319"/>
    <lineage>
        <taxon>Eukaryota</taxon>
        <taxon>Metazoa</taxon>
        <taxon>Chordata</taxon>
        <taxon>Craniata</taxon>
        <taxon>Vertebrata</taxon>
        <taxon>Euteleostomi</taxon>
        <taxon>Amphibia</taxon>
        <taxon>Batrachia</taxon>
        <taxon>Caudata</taxon>
        <taxon>Salamandroidea</taxon>
        <taxon>Salamandridae</taxon>
        <taxon>Pleurodelinae</taxon>
        <taxon>Pleurodeles</taxon>
    </lineage>
</organism>
<feature type="compositionally biased region" description="Basic residues" evidence="3">
    <location>
        <begin position="260"/>
        <end position="270"/>
    </location>
</feature>
<evidence type="ECO:0000313" key="6">
    <source>
        <dbReference type="Proteomes" id="UP001066276"/>
    </source>
</evidence>
<feature type="compositionally biased region" description="Basic residues" evidence="3">
    <location>
        <begin position="313"/>
        <end position="341"/>
    </location>
</feature>
<feature type="domain" description="RRM" evidence="4">
    <location>
        <begin position="405"/>
        <end position="481"/>
    </location>
</feature>
<dbReference type="InterPro" id="IPR035979">
    <property type="entry name" value="RBD_domain_sf"/>
</dbReference>
<evidence type="ECO:0000256" key="1">
    <source>
        <dbReference type="ARBA" id="ARBA00022884"/>
    </source>
</evidence>
<dbReference type="SMART" id="SM00360">
    <property type="entry name" value="RRM"/>
    <property type="match status" value="4"/>
</dbReference>
<evidence type="ECO:0000313" key="5">
    <source>
        <dbReference type="EMBL" id="KAJ1079875.1"/>
    </source>
</evidence>
<protein>
    <recommendedName>
        <fullName evidence="4">RRM domain-containing protein</fullName>
    </recommendedName>
</protein>
<dbReference type="EMBL" id="JANPWB010000016">
    <property type="protein sequence ID" value="KAJ1079875.1"/>
    <property type="molecule type" value="Genomic_DNA"/>
</dbReference>
<evidence type="ECO:0000256" key="2">
    <source>
        <dbReference type="PROSITE-ProRule" id="PRU00176"/>
    </source>
</evidence>
<evidence type="ECO:0000259" key="4">
    <source>
        <dbReference type="PROSITE" id="PS50102"/>
    </source>
</evidence>
<gene>
    <name evidence="5" type="ORF">NDU88_000107</name>
</gene>
<dbReference type="PANTHER" id="PTHR23189">
    <property type="entry name" value="RNA RECOGNITION MOTIF-CONTAINING"/>
    <property type="match status" value="1"/>
</dbReference>
<feature type="region of interest" description="Disordered" evidence="3">
    <location>
        <begin position="1"/>
        <end position="22"/>
    </location>
</feature>
<dbReference type="Proteomes" id="UP001066276">
    <property type="component" value="Chromosome 12"/>
</dbReference>
<name>A0AAV7KM89_PLEWA</name>
<comment type="caution">
    <text evidence="5">The sequence shown here is derived from an EMBL/GenBank/DDBJ whole genome shotgun (WGS) entry which is preliminary data.</text>
</comment>
<dbReference type="PROSITE" id="PS50102">
    <property type="entry name" value="RRM"/>
    <property type="match status" value="2"/>
</dbReference>
<sequence length="586" mass="66943">MECWDGPLPVKQAEGSTPQTSSATYGLRVTNIDVGVDKQRLLIRLKWEFRRFGNVVSVVIQGEGKDRYGLVFYKHQKELKKALISKNKFRTSVGDLKVTPLNEPPLNSQGQLSHIIKQEKIEAPTERHHKDQALLSSISVERQSAIDSKSPDVSPPHSPSRSFALKVTNIGFHFKNKVLKRNLSHPVIKRFLKREFMMFGNVTSLETYGSAKNCYALVFFKHRRQQKKAIANKKRFRFLTKKSKVMEWDGLPPIKENRHNLPKIHSRRYSRSPIHLSRIASRRSRYSRSRSPLMPQSGIRRSIHSRSSSSSSHRSKNRSSRSRARHSRSQSPYRRSRRTRSRSPYSYRPAQVLSETKHEQKAITADTPRCVVIENERSSAQSPLVRNRTILGLSEMSSSLHKASLTLWINNLAETITSADLCTAFQTFGEVQHIEIREGFQNRCKQAFLQYSAIRCVYKAIEQMNGRFFGNRKLQLDFAYPRHATNSVWVYGLLLAKTTQLHLTSVFEAFGPVLKLLHDPIQGTALVLYSDTACARKAVEEMDMNRIAGHRVRVGYANLRCQLGFCHSMESSGQSVGDFYKLVGVS</sequence>
<keyword evidence="6" id="KW-1185">Reference proteome</keyword>
<reference evidence="5" key="1">
    <citation type="journal article" date="2022" name="bioRxiv">
        <title>Sequencing and chromosome-scale assembly of the giantPleurodeles waltlgenome.</title>
        <authorList>
            <person name="Brown T."/>
            <person name="Elewa A."/>
            <person name="Iarovenko S."/>
            <person name="Subramanian E."/>
            <person name="Araus A.J."/>
            <person name="Petzold A."/>
            <person name="Susuki M."/>
            <person name="Suzuki K.-i.T."/>
            <person name="Hayashi T."/>
            <person name="Toyoda A."/>
            <person name="Oliveira C."/>
            <person name="Osipova E."/>
            <person name="Leigh N.D."/>
            <person name="Simon A."/>
            <person name="Yun M.H."/>
        </authorList>
    </citation>
    <scope>NUCLEOTIDE SEQUENCE</scope>
    <source>
        <strain evidence="5">20211129_DDA</strain>
        <tissue evidence="5">Liver</tissue>
    </source>
</reference>